<organism evidence="1 2">
    <name type="scientific">Apodemus speciosus</name>
    <name type="common">Large Japanese field mouse</name>
    <dbReference type="NCBI Taxonomy" id="105296"/>
    <lineage>
        <taxon>Eukaryota</taxon>
        <taxon>Metazoa</taxon>
        <taxon>Chordata</taxon>
        <taxon>Craniata</taxon>
        <taxon>Vertebrata</taxon>
        <taxon>Euteleostomi</taxon>
        <taxon>Mammalia</taxon>
        <taxon>Eutheria</taxon>
        <taxon>Euarchontoglires</taxon>
        <taxon>Glires</taxon>
        <taxon>Rodentia</taxon>
        <taxon>Myomorpha</taxon>
        <taxon>Muroidea</taxon>
        <taxon>Muridae</taxon>
        <taxon>Murinae</taxon>
        <taxon>Apodemus</taxon>
    </lineage>
</organism>
<dbReference type="EMBL" id="BAAFST010000002">
    <property type="protein sequence ID" value="GAB1285983.1"/>
    <property type="molecule type" value="Genomic_DNA"/>
</dbReference>
<dbReference type="Proteomes" id="UP001623349">
    <property type="component" value="Unassembled WGS sequence"/>
</dbReference>
<name>A0ABQ0EGK3_APOSI</name>
<proteinExistence type="predicted"/>
<reference evidence="1 2" key="1">
    <citation type="submission" date="2024-08" db="EMBL/GenBank/DDBJ databases">
        <title>The draft genome of Apodemus speciosus.</title>
        <authorList>
            <person name="Nabeshima K."/>
            <person name="Suzuki S."/>
            <person name="Onuma M."/>
        </authorList>
    </citation>
    <scope>NUCLEOTIDE SEQUENCE [LARGE SCALE GENOMIC DNA]</scope>
    <source>
        <strain evidence="1">IB14-021</strain>
    </source>
</reference>
<keyword evidence="2" id="KW-1185">Reference proteome</keyword>
<evidence type="ECO:0000313" key="2">
    <source>
        <dbReference type="Proteomes" id="UP001623349"/>
    </source>
</evidence>
<protein>
    <submittedName>
        <fullName evidence="1">Zinc transporter ZIP12</fullName>
    </submittedName>
</protein>
<accession>A0ABQ0EGK3</accession>
<comment type="caution">
    <text evidence="1">The sequence shown here is derived from an EMBL/GenBank/DDBJ whole genome shotgun (WGS) entry which is preliminary data.</text>
</comment>
<gene>
    <name evidence="1" type="ORF">APTSU1_000121300</name>
</gene>
<evidence type="ECO:0000313" key="1">
    <source>
        <dbReference type="EMBL" id="GAB1285983.1"/>
    </source>
</evidence>
<sequence length="113" mass="12324">MGITPILSVSRTKPPAHPQCNSGQRVDMCFWANLSVWMVLLSHVLSPASSTETSKALTQDNSRPGSQGLLEVLRLLSAGDHRSLNHPQSLFKILLERTGCPQRTDGTQGDCEL</sequence>